<dbReference type="RefSeq" id="WP_023625897.1">
    <property type="nucleotide sequence ID" value="NZ_BAUW01000020.1"/>
</dbReference>
<dbReference type="Gene3D" id="3.20.20.70">
    <property type="entry name" value="Aldolase class I"/>
    <property type="match status" value="1"/>
</dbReference>
<organism evidence="2 3">
    <name type="scientific">Mesobacillus boroniphilus JCM 21738</name>
    <dbReference type="NCBI Taxonomy" id="1294265"/>
    <lineage>
        <taxon>Bacteria</taxon>
        <taxon>Bacillati</taxon>
        <taxon>Bacillota</taxon>
        <taxon>Bacilli</taxon>
        <taxon>Bacillales</taxon>
        <taxon>Bacillaceae</taxon>
        <taxon>Mesobacillus</taxon>
    </lineage>
</organism>
<comment type="caution">
    <text evidence="2">The sequence shown here is derived from an EMBL/GenBank/DDBJ whole genome shotgun (WGS) entry which is preliminary data.</text>
</comment>
<dbReference type="GO" id="GO:0001072">
    <property type="term" value="F:transcription antitermination factor activity, RNA binding"/>
    <property type="evidence" value="ECO:0007669"/>
    <property type="project" value="TreeGrafter"/>
</dbReference>
<dbReference type="GO" id="GO:0045893">
    <property type="term" value="P:positive regulation of DNA-templated transcription"/>
    <property type="evidence" value="ECO:0007669"/>
    <property type="project" value="TreeGrafter"/>
</dbReference>
<dbReference type="PIRSF" id="PIRSF016897">
    <property type="entry name" value="GlpP"/>
    <property type="match status" value="1"/>
</dbReference>
<keyword evidence="1" id="KW-0805">Transcription regulation</keyword>
<dbReference type="AlphaFoldDB" id="W4RLX8"/>
<keyword evidence="1" id="KW-0694">RNA-binding</keyword>
<dbReference type="Proteomes" id="UP000018949">
    <property type="component" value="Unassembled WGS sequence"/>
</dbReference>
<dbReference type="eggNOG" id="COG1954">
    <property type="taxonomic scope" value="Bacteria"/>
</dbReference>
<protein>
    <recommendedName>
        <fullName evidence="1">Glycerol uptake operon antiterminator regulatory protein</fullName>
    </recommendedName>
</protein>
<evidence type="ECO:0000256" key="1">
    <source>
        <dbReference type="PIRNR" id="PIRNR016897"/>
    </source>
</evidence>
<keyword evidence="1" id="KW-0804">Transcription</keyword>
<name>W4RLX8_9BACI</name>
<dbReference type="PANTHER" id="PTHR35787:SF1">
    <property type="entry name" value="GLYCEROL UPTAKE OPERON ANTITERMINATOR REGULATORY PROTEIN"/>
    <property type="match status" value="1"/>
</dbReference>
<comment type="function">
    <text evidence="1">Regulates expression of the glpD operon. In the presence of glycerol 3-phosphate (G3P) causes antitermination of transcription of glpD at the inverted repeat of the leader region to enhance its transcription. Binds and stabilizes glpD leader mRNA.</text>
</comment>
<keyword evidence="3" id="KW-1185">Reference proteome</keyword>
<dbReference type="PANTHER" id="PTHR35787">
    <property type="entry name" value="GLYCEROL UPTAKE OPERON ANTITERMINATOR REGULATORY PROTEIN"/>
    <property type="match status" value="1"/>
</dbReference>
<gene>
    <name evidence="2" type="ORF">JCM21738_2126</name>
</gene>
<dbReference type="GO" id="GO:0003723">
    <property type="term" value="F:RNA binding"/>
    <property type="evidence" value="ECO:0007669"/>
    <property type="project" value="UniProtKB-KW"/>
</dbReference>
<dbReference type="GO" id="GO:0006071">
    <property type="term" value="P:glycerol metabolic process"/>
    <property type="evidence" value="ECO:0007669"/>
    <property type="project" value="UniProtKB-UniRule"/>
</dbReference>
<accession>W4RLX8</accession>
<dbReference type="InterPro" id="IPR013785">
    <property type="entry name" value="Aldolase_TIM"/>
</dbReference>
<evidence type="ECO:0000313" key="3">
    <source>
        <dbReference type="Proteomes" id="UP000018949"/>
    </source>
</evidence>
<reference evidence="2 3" key="1">
    <citation type="submission" date="2013-12" db="EMBL/GenBank/DDBJ databases">
        <title>NBRP : Genome information of microbial organism related human and environment.</title>
        <authorList>
            <person name="Hattori M."/>
            <person name="Oshima K."/>
            <person name="Inaba H."/>
            <person name="Suda W."/>
            <person name="Sakamoto M."/>
            <person name="Iino T."/>
            <person name="Kitahara M."/>
            <person name="Oshida Y."/>
            <person name="Iida T."/>
            <person name="Kudo T."/>
            <person name="Itoh T."/>
            <person name="Ahmed I."/>
            <person name="Ohkuma M."/>
        </authorList>
    </citation>
    <scope>NUCLEOTIDE SEQUENCE [LARGE SCALE GENOMIC DNA]</scope>
    <source>
        <strain evidence="2 3">JCM 21738</strain>
    </source>
</reference>
<keyword evidence="1" id="KW-0319">Glycerol metabolism</keyword>
<dbReference type="Pfam" id="PF04309">
    <property type="entry name" value="G3P_antiterm"/>
    <property type="match status" value="1"/>
</dbReference>
<dbReference type="EMBL" id="BAUW01000020">
    <property type="protein sequence ID" value="GAE45336.1"/>
    <property type="molecule type" value="Genomic_DNA"/>
</dbReference>
<evidence type="ECO:0000313" key="2">
    <source>
        <dbReference type="EMBL" id="GAE45336.1"/>
    </source>
</evidence>
<sequence length="187" mass="21294">MDQKILPASSNMKEFEQFLESPYEIGVMLEVHIAQLKNINAMAKRYGKKMIYHVDMIQGLKSDDFSTEYICQEYKPYGLISTKSSVILKAKQKGVLAVQRVFLIDSHALEKSYKLIQKTRPDYIEVLPGAMPWMIKEVKERVNIPIFAGGLIRTTEEVKNALDAGATAITTSKSELWEIIQFQKSDT</sequence>
<dbReference type="SUPFAM" id="SSF110391">
    <property type="entry name" value="GlpP-like"/>
    <property type="match status" value="1"/>
</dbReference>
<proteinExistence type="predicted"/>
<dbReference type="InterPro" id="IPR006699">
    <property type="entry name" value="GlpP"/>
</dbReference>